<accession>A0A4R6PZL9</accession>
<dbReference type="PROSITE" id="PS51736">
    <property type="entry name" value="RECOMBINASES_3"/>
    <property type="match status" value="1"/>
</dbReference>
<dbReference type="InterPro" id="IPR011109">
    <property type="entry name" value="DNA_bind_recombinase_dom"/>
</dbReference>
<proteinExistence type="predicted"/>
<evidence type="ECO:0000256" key="2">
    <source>
        <dbReference type="SAM" id="MobiDB-lite"/>
    </source>
</evidence>
<reference evidence="5 6" key="1">
    <citation type="submission" date="2019-03" db="EMBL/GenBank/DDBJ databases">
        <title>Genomic Encyclopedia of Type Strains, Phase IV (KMG-IV): sequencing the most valuable type-strain genomes for metagenomic binning, comparative biology and taxonomic classification.</title>
        <authorList>
            <person name="Goeker M."/>
        </authorList>
    </citation>
    <scope>NUCLEOTIDE SEQUENCE [LARGE SCALE GENOMIC DNA]</scope>
    <source>
        <strain evidence="5 6">DSM 28287</strain>
    </source>
</reference>
<dbReference type="PROSITE" id="PS51737">
    <property type="entry name" value="RECOMBINASE_DNA_BIND"/>
    <property type="match status" value="1"/>
</dbReference>
<dbReference type="InterPro" id="IPR006119">
    <property type="entry name" value="Resolv_N"/>
</dbReference>
<dbReference type="RefSeq" id="WP_133528713.1">
    <property type="nucleotide sequence ID" value="NZ_SNXO01000023.1"/>
</dbReference>
<feature type="domain" description="Resolvase/invertase-type recombinase catalytic" evidence="3">
    <location>
        <begin position="10"/>
        <end position="159"/>
    </location>
</feature>
<comment type="caution">
    <text evidence="5">The sequence shown here is derived from an EMBL/GenBank/DDBJ whole genome shotgun (WGS) entry which is preliminary data.</text>
</comment>
<dbReference type="Gene3D" id="3.90.1750.20">
    <property type="entry name" value="Putative Large Serine Recombinase, Chain B, Domain 2"/>
    <property type="match status" value="1"/>
</dbReference>
<dbReference type="InterPro" id="IPR025827">
    <property type="entry name" value="Zn_ribbon_recom_dom"/>
</dbReference>
<evidence type="ECO:0000313" key="5">
    <source>
        <dbReference type="EMBL" id="TDP53714.1"/>
    </source>
</evidence>
<evidence type="ECO:0000259" key="3">
    <source>
        <dbReference type="PROSITE" id="PS51736"/>
    </source>
</evidence>
<dbReference type="Pfam" id="PF13408">
    <property type="entry name" value="Zn_ribbon_recom"/>
    <property type="match status" value="1"/>
</dbReference>
<evidence type="ECO:0000313" key="6">
    <source>
        <dbReference type="Proteomes" id="UP000295500"/>
    </source>
</evidence>
<dbReference type="AlphaFoldDB" id="A0A4R6PZL9"/>
<feature type="coiled-coil region" evidence="1">
    <location>
        <begin position="545"/>
        <end position="574"/>
    </location>
</feature>
<protein>
    <submittedName>
        <fullName evidence="5">DNA invertase Pin-like site-specific DNA recombinase</fullName>
    </submittedName>
</protein>
<dbReference type="Pfam" id="PF07508">
    <property type="entry name" value="Recombinase"/>
    <property type="match status" value="1"/>
</dbReference>
<dbReference type="OrthoDB" id="9784557at2"/>
<organism evidence="5 6">
    <name type="scientific">Aminicella lysinilytica</name>
    <dbReference type="NCBI Taxonomy" id="433323"/>
    <lineage>
        <taxon>Bacteria</taxon>
        <taxon>Bacillati</taxon>
        <taxon>Bacillota</taxon>
        <taxon>Clostridia</taxon>
        <taxon>Peptostreptococcales</taxon>
        <taxon>Anaerovoracaceae</taxon>
        <taxon>Aminicella</taxon>
    </lineage>
</organism>
<feature type="compositionally biased region" description="Low complexity" evidence="2">
    <location>
        <begin position="702"/>
        <end position="716"/>
    </location>
</feature>
<dbReference type="InterPro" id="IPR036162">
    <property type="entry name" value="Resolvase-like_N_sf"/>
</dbReference>
<dbReference type="GO" id="GO:0003677">
    <property type="term" value="F:DNA binding"/>
    <property type="evidence" value="ECO:0007669"/>
    <property type="project" value="InterPro"/>
</dbReference>
<sequence length="734" mass="85526">MPKTRGFDRYTALYERLSKDDDLQGESNSISNQKEYLADYARRNSFINIKHYTDDGYTGRNFNRPGFQAMLADVEAGKVGAIIVKDMSRFGRNYLQVGFYTEILFPQKQVRFLAINNSVDSDNPTDNDFTPFLNIMNEWYAKDTSNKIKSIFLSRMSEGKRCSGSIPYGYNRLPEDKQTLVIDPVASKVVLHIFELAAEGKNPPEIARILTEEKTLIPSAYTLQYHPEQCNMKAELGNCEWSSNSVRGMLNRQEYLGHTVLRKTIATNFKTDQRRFSTDDEKLIFEDTHEAIITQKLWDKAHQRLQHTTRQYSHEELLEGCLFAGYVFCADCGRKLAFETHYYKNGRRYYSFRCSNYTNKRTKCTQHYVSENNLLLLILHLLQRITERIVEDEDAFCALLKDKWQQQNSVAPKQSKKDLIESQRRFDELDGLISGLYENFVSGILPERQYKSLMMKYDTEQTELEGKIKQLQDDLTEVKVSTIDAKRFIKIIKKYKNPQELTRDMIVELIDKIVVYEPSGKKPNREQRIDIYFNFIGQLELAYTADELSNIRKTAQLEAEKKQAKKAERAYERNKAFREKAKAERWEANDGHKFAQRICEHCGKPYYPNSSKQKYCSKDCNYAARQETVKEKRLAEKGTHTFTQKECKICGKKFWPSNGREVLCSEECKTENRRRKQLDYYYSKQEKENAQWNSLSQTREQASNTSLSETTTSLASKPRTVRQSADTADCDIAI</sequence>
<keyword evidence="1" id="KW-0175">Coiled coil</keyword>
<feature type="compositionally biased region" description="Polar residues" evidence="2">
    <location>
        <begin position="691"/>
        <end position="701"/>
    </location>
</feature>
<gene>
    <name evidence="5" type="ORF">EV211_12329</name>
</gene>
<dbReference type="GO" id="GO:0000150">
    <property type="term" value="F:DNA strand exchange activity"/>
    <property type="evidence" value="ECO:0007669"/>
    <property type="project" value="InterPro"/>
</dbReference>
<dbReference type="SMART" id="SM00857">
    <property type="entry name" value="Resolvase"/>
    <property type="match status" value="1"/>
</dbReference>
<dbReference type="Gene3D" id="3.40.50.1390">
    <property type="entry name" value="Resolvase, N-terminal catalytic domain"/>
    <property type="match status" value="1"/>
</dbReference>
<dbReference type="Pfam" id="PF14287">
    <property type="entry name" value="DUF4368"/>
    <property type="match status" value="1"/>
</dbReference>
<dbReference type="InterPro" id="IPR050639">
    <property type="entry name" value="SSR_resolvase"/>
</dbReference>
<evidence type="ECO:0000256" key="1">
    <source>
        <dbReference type="SAM" id="Coils"/>
    </source>
</evidence>
<dbReference type="PANTHER" id="PTHR30461:SF23">
    <property type="entry name" value="DNA RECOMBINASE-RELATED"/>
    <property type="match status" value="1"/>
</dbReference>
<feature type="domain" description="Recombinase" evidence="4">
    <location>
        <begin position="167"/>
        <end position="311"/>
    </location>
</feature>
<dbReference type="EMBL" id="SNXO01000023">
    <property type="protein sequence ID" value="TDP53714.1"/>
    <property type="molecule type" value="Genomic_DNA"/>
</dbReference>
<dbReference type="Pfam" id="PF00239">
    <property type="entry name" value="Resolvase"/>
    <property type="match status" value="1"/>
</dbReference>
<dbReference type="InterPro" id="IPR025378">
    <property type="entry name" value="DUF4368"/>
</dbReference>
<dbReference type="SUPFAM" id="SSF53041">
    <property type="entry name" value="Resolvase-like"/>
    <property type="match status" value="1"/>
</dbReference>
<dbReference type="PANTHER" id="PTHR30461">
    <property type="entry name" value="DNA-INVERTASE FROM LAMBDOID PROPHAGE"/>
    <property type="match status" value="1"/>
</dbReference>
<name>A0A4R6PZL9_9FIRM</name>
<dbReference type="Proteomes" id="UP000295500">
    <property type="component" value="Unassembled WGS sequence"/>
</dbReference>
<evidence type="ECO:0000259" key="4">
    <source>
        <dbReference type="PROSITE" id="PS51737"/>
    </source>
</evidence>
<dbReference type="CDD" id="cd03770">
    <property type="entry name" value="SR_TndX_transposase"/>
    <property type="match status" value="1"/>
</dbReference>
<feature type="region of interest" description="Disordered" evidence="2">
    <location>
        <begin position="691"/>
        <end position="734"/>
    </location>
</feature>
<keyword evidence="6" id="KW-1185">Reference proteome</keyword>
<feature type="coiled-coil region" evidence="1">
    <location>
        <begin position="454"/>
        <end position="481"/>
    </location>
</feature>
<dbReference type="InterPro" id="IPR038109">
    <property type="entry name" value="DNA_bind_recomb_sf"/>
</dbReference>